<comment type="caution">
    <text evidence="3">The sequence shown here is derived from an EMBL/GenBank/DDBJ whole genome shotgun (WGS) entry which is preliminary data.</text>
</comment>
<protein>
    <recommendedName>
        <fullName evidence="2">MEDS domain-containing protein</fullName>
    </recommendedName>
</protein>
<evidence type="ECO:0000313" key="3">
    <source>
        <dbReference type="EMBL" id="PQM52182.1"/>
    </source>
</evidence>
<feature type="compositionally biased region" description="Basic and acidic residues" evidence="1">
    <location>
        <begin position="17"/>
        <end position="31"/>
    </location>
</feature>
<proteinExistence type="predicted"/>
<dbReference type="Proteomes" id="UP000237911">
    <property type="component" value="Unassembled WGS sequence"/>
</dbReference>
<evidence type="ECO:0000313" key="4">
    <source>
        <dbReference type="Proteomes" id="UP000237911"/>
    </source>
</evidence>
<dbReference type="EMBL" id="PUEV01000051">
    <property type="protein sequence ID" value="PQM52182.1"/>
    <property type="molecule type" value="Genomic_DNA"/>
</dbReference>
<name>A0A9X7IMW2_9MYCO</name>
<feature type="domain" description="MEDS" evidence="2">
    <location>
        <begin position="49"/>
        <end position="203"/>
    </location>
</feature>
<accession>A0A9X7IMW2</accession>
<dbReference type="InterPro" id="IPR025847">
    <property type="entry name" value="MEDS_domain"/>
</dbReference>
<feature type="region of interest" description="Disordered" evidence="1">
    <location>
        <begin position="1"/>
        <end position="31"/>
    </location>
</feature>
<evidence type="ECO:0000256" key="1">
    <source>
        <dbReference type="SAM" id="MobiDB-lite"/>
    </source>
</evidence>
<keyword evidence="4" id="KW-1185">Reference proteome</keyword>
<organism evidence="3 4">
    <name type="scientific">Mycolicibacter virginiensis</name>
    <dbReference type="NCBI Taxonomy" id="1795032"/>
    <lineage>
        <taxon>Bacteria</taxon>
        <taxon>Bacillati</taxon>
        <taxon>Actinomycetota</taxon>
        <taxon>Actinomycetes</taxon>
        <taxon>Mycobacteriales</taxon>
        <taxon>Mycobacteriaceae</taxon>
        <taxon>Mycolicibacter</taxon>
    </lineage>
</organism>
<reference evidence="3 4" key="1">
    <citation type="submission" date="2018-02" db="EMBL/GenBank/DDBJ databases">
        <title>Draft genome sequence of Mycobacterium virginiense isolated from mud of a swine farm in Japan.</title>
        <authorList>
            <person name="Ohya K."/>
        </authorList>
    </citation>
    <scope>NUCLEOTIDE SEQUENCE [LARGE SCALE GENOMIC DNA]</scope>
    <source>
        <strain evidence="3 4">GF75</strain>
    </source>
</reference>
<gene>
    <name evidence="3" type="ORF">C5U48_10975</name>
</gene>
<dbReference type="Pfam" id="PF14417">
    <property type="entry name" value="MEDS"/>
    <property type="match status" value="1"/>
</dbReference>
<dbReference type="AlphaFoldDB" id="A0A9X7IMW2"/>
<evidence type="ECO:0000259" key="2">
    <source>
        <dbReference type="Pfam" id="PF14417"/>
    </source>
</evidence>
<sequence>MRIVRGQRNRGPGTHAHRGERNHGAGASADEKVGVMRAYRSDRSGEFGHIGWEYHDPGEFLLRAAAYVADGLNLDQRVGYVGADDPATMRAALAAAGLGKDAREVHVKTVTEHFLFQGEVVDAERMTERYAAAAVAAVADGYSGLRIVIDVTPVVRTPAQRDAQAALEFLGDRRISTLPVAVMCGYNATELGDAAAGLLCLHPAAGPSSVPFQLYAQPAGRNAIALAGTLDAASEPLFLTTLQRVLPLLSHDTLEIDARELEFVGHRQLCLLDRYCAAHGRTALLRSDRAIVHRLVDLLEFGNVRIEETASGVLIGFGQAGEARCRRER</sequence>